<reference evidence="1" key="1">
    <citation type="submission" date="2022-04" db="EMBL/GenBank/DDBJ databases">
        <title>Genome of the entomopathogenic fungus Entomophthora muscae.</title>
        <authorList>
            <person name="Elya C."/>
            <person name="Lovett B.R."/>
            <person name="Lee E."/>
            <person name="Macias A.M."/>
            <person name="Hajek A.E."/>
            <person name="De Bivort B.L."/>
            <person name="Kasson M.T."/>
            <person name="De Fine Licht H.H."/>
            <person name="Stajich J.E."/>
        </authorList>
    </citation>
    <scope>NUCLEOTIDE SEQUENCE</scope>
    <source>
        <strain evidence="1">Berkeley</strain>
    </source>
</reference>
<accession>A0ACC2U4T7</accession>
<gene>
    <name evidence="1" type="ORF">DSO57_1008460</name>
</gene>
<protein>
    <submittedName>
        <fullName evidence="1">Uncharacterized protein</fullName>
    </submittedName>
</protein>
<keyword evidence="2" id="KW-1185">Reference proteome</keyword>
<dbReference type="Proteomes" id="UP001165960">
    <property type="component" value="Unassembled WGS sequence"/>
</dbReference>
<dbReference type="EMBL" id="QTSX02001446">
    <property type="protein sequence ID" value="KAJ9082029.1"/>
    <property type="molecule type" value="Genomic_DNA"/>
</dbReference>
<sequence length="80" mass="9135">MLRKKAVALGEKGNLELHDIDRIIHNYKALDSDLQEMREIIKNMDEHFSLLIVQAQELSLQFTGVFATAAVQQIQIDDVL</sequence>
<organism evidence="1 2">
    <name type="scientific">Entomophthora muscae</name>
    <dbReference type="NCBI Taxonomy" id="34485"/>
    <lineage>
        <taxon>Eukaryota</taxon>
        <taxon>Fungi</taxon>
        <taxon>Fungi incertae sedis</taxon>
        <taxon>Zoopagomycota</taxon>
        <taxon>Entomophthoromycotina</taxon>
        <taxon>Entomophthoromycetes</taxon>
        <taxon>Entomophthorales</taxon>
        <taxon>Entomophthoraceae</taxon>
        <taxon>Entomophthora</taxon>
    </lineage>
</organism>
<evidence type="ECO:0000313" key="2">
    <source>
        <dbReference type="Proteomes" id="UP001165960"/>
    </source>
</evidence>
<name>A0ACC2U4T7_9FUNG</name>
<proteinExistence type="predicted"/>
<comment type="caution">
    <text evidence="1">The sequence shown here is derived from an EMBL/GenBank/DDBJ whole genome shotgun (WGS) entry which is preliminary data.</text>
</comment>
<evidence type="ECO:0000313" key="1">
    <source>
        <dbReference type="EMBL" id="KAJ9082029.1"/>
    </source>
</evidence>